<dbReference type="EMBL" id="CP000927">
    <property type="protein sequence ID" value="ABZ72005.1"/>
    <property type="molecule type" value="Genomic_DNA"/>
</dbReference>
<proteinExistence type="predicted"/>
<keyword evidence="1" id="KW-0472">Membrane</keyword>
<reference evidence="3" key="1">
    <citation type="submission" date="2008-01" db="EMBL/GenBank/DDBJ databases">
        <title>Complete sequence of chromosome of Caulobacter sp. K31.</title>
        <authorList>
            <consortium name="US DOE Joint Genome Institute"/>
            <person name="Copeland A."/>
            <person name="Lucas S."/>
            <person name="Lapidus A."/>
            <person name="Barry K."/>
            <person name="Glavina del Rio T."/>
            <person name="Dalin E."/>
            <person name="Tice H."/>
            <person name="Pitluck S."/>
            <person name="Bruce D."/>
            <person name="Goodwin L."/>
            <person name="Thompson L.S."/>
            <person name="Brettin T."/>
            <person name="Detter J.C."/>
            <person name="Han C."/>
            <person name="Schmutz J."/>
            <person name="Larimer F."/>
            <person name="Land M."/>
            <person name="Hauser L."/>
            <person name="Kyrpides N."/>
            <person name="Kim E."/>
            <person name="Stephens C."/>
            <person name="Richardson P."/>
        </authorList>
    </citation>
    <scope>NUCLEOTIDE SEQUENCE [LARGE SCALE GENOMIC DNA]</scope>
    <source>
        <strain evidence="3">K31</strain>
    </source>
</reference>
<evidence type="ECO:0000256" key="1">
    <source>
        <dbReference type="SAM" id="Phobius"/>
    </source>
</evidence>
<keyword evidence="1" id="KW-1133">Transmembrane helix</keyword>
<feature type="transmembrane region" description="Helical" evidence="1">
    <location>
        <begin position="103"/>
        <end position="121"/>
    </location>
</feature>
<dbReference type="PANTHER" id="PTHR19353:SF19">
    <property type="entry name" value="DELTA(5) FATTY ACID DESATURASE C-RELATED"/>
    <property type="match status" value="1"/>
</dbReference>
<dbReference type="GO" id="GO:0016717">
    <property type="term" value="F:oxidoreductase activity, acting on paired donors, with oxidation of a pair of donors resulting in the reduction of molecular oxygen to two molecules of water"/>
    <property type="evidence" value="ECO:0007669"/>
    <property type="project" value="TreeGrafter"/>
</dbReference>
<accession>B0SZT2</accession>
<dbReference type="GO" id="GO:0008610">
    <property type="term" value="P:lipid biosynthetic process"/>
    <property type="evidence" value="ECO:0007669"/>
    <property type="project" value="UniProtKB-ARBA"/>
</dbReference>
<sequence>MMTKLKREDGVGATPGNDGGLVRQAHKLTADLTTPNRAVYWIDLVLTATAAWGGLWLTATTRQPGLAVAAGLIGLLALYRGLSFIHEISHLRPKDVPGFRLGWNLLFGVPLMTPSMMYEGVHNLHHAKDRFGTARDPEYLPLGRYSPFKLGLFAAISLLAPLGVILRSGLLIPLSFVFPAVRRLVKTKLSALVINPDFVREDNDNARPDWLAQELGCWLWCWGVAAATIAGVVPLRVVLTWFALFSLATFVNQLRTLAAHYWRNDGEKMSFEAQFLDSVNVPPPTLLPFLWAPVGLRYHALHHLLPRLPYHNLGKAHARLSAQLAATSPYHRVEEAGLFVALRKLFQRAGGAPVTAVEAKVVEP</sequence>
<dbReference type="KEGG" id="cak:Caul_2878"/>
<gene>
    <name evidence="3" type="ordered locus">Caul_2878</name>
</gene>
<organism evidence="3">
    <name type="scientific">Caulobacter sp. (strain K31)</name>
    <dbReference type="NCBI Taxonomy" id="366602"/>
    <lineage>
        <taxon>Bacteria</taxon>
        <taxon>Pseudomonadati</taxon>
        <taxon>Pseudomonadota</taxon>
        <taxon>Alphaproteobacteria</taxon>
        <taxon>Caulobacterales</taxon>
        <taxon>Caulobacteraceae</taxon>
        <taxon>Caulobacter</taxon>
    </lineage>
</organism>
<dbReference type="PANTHER" id="PTHR19353">
    <property type="entry name" value="FATTY ACID DESATURASE 2"/>
    <property type="match status" value="1"/>
</dbReference>
<evidence type="ECO:0000313" key="3">
    <source>
        <dbReference type="EMBL" id="ABZ72005.1"/>
    </source>
</evidence>
<evidence type="ECO:0000259" key="2">
    <source>
        <dbReference type="Pfam" id="PF00487"/>
    </source>
</evidence>
<dbReference type="InterPro" id="IPR005804">
    <property type="entry name" value="FA_desaturase_dom"/>
</dbReference>
<dbReference type="GO" id="GO:0016020">
    <property type="term" value="C:membrane"/>
    <property type="evidence" value="ECO:0007669"/>
    <property type="project" value="TreeGrafter"/>
</dbReference>
<dbReference type="Pfam" id="PF00487">
    <property type="entry name" value="FA_desaturase"/>
    <property type="match status" value="1"/>
</dbReference>
<dbReference type="eggNOG" id="COG3239">
    <property type="taxonomic scope" value="Bacteria"/>
</dbReference>
<dbReference type="InterPro" id="IPR012171">
    <property type="entry name" value="Fatty_acid_desaturase"/>
</dbReference>
<feature type="domain" description="Fatty acid desaturase" evidence="2">
    <location>
        <begin position="71"/>
        <end position="330"/>
    </location>
</feature>
<protein>
    <submittedName>
        <fullName evidence="3">Fatty acid desaturase</fullName>
    </submittedName>
</protein>
<dbReference type="AlphaFoldDB" id="B0SZT2"/>
<feature type="transmembrane region" description="Helical" evidence="1">
    <location>
        <begin position="38"/>
        <end position="59"/>
    </location>
</feature>
<keyword evidence="1" id="KW-0812">Transmembrane</keyword>
<name>B0SZT2_CAUSK</name>
<feature type="transmembrane region" description="Helical" evidence="1">
    <location>
        <begin position="65"/>
        <end position="82"/>
    </location>
</feature>
<dbReference type="HOGENOM" id="CLU_780549_0_0_5"/>
<feature type="transmembrane region" description="Helical" evidence="1">
    <location>
        <begin position="150"/>
        <end position="178"/>
    </location>
</feature>
<dbReference type="CDD" id="cd01060">
    <property type="entry name" value="Membrane-FADS-like"/>
    <property type="match status" value="1"/>
</dbReference>
<dbReference type="STRING" id="366602.Caul_2878"/>
<feature type="transmembrane region" description="Helical" evidence="1">
    <location>
        <begin position="217"/>
        <end position="235"/>
    </location>
</feature>